<dbReference type="InterPro" id="IPR043504">
    <property type="entry name" value="Peptidase_S1_PA_chymotrypsin"/>
</dbReference>
<organism evidence="3 4">
    <name type="scientific">Gigaspora rosea</name>
    <dbReference type="NCBI Taxonomy" id="44941"/>
    <lineage>
        <taxon>Eukaryota</taxon>
        <taxon>Fungi</taxon>
        <taxon>Fungi incertae sedis</taxon>
        <taxon>Mucoromycota</taxon>
        <taxon>Glomeromycotina</taxon>
        <taxon>Glomeromycetes</taxon>
        <taxon>Diversisporales</taxon>
        <taxon>Gigasporaceae</taxon>
        <taxon>Gigaspora</taxon>
    </lineage>
</organism>
<dbReference type="InterPro" id="IPR009003">
    <property type="entry name" value="Peptidase_S1_PA"/>
</dbReference>
<protein>
    <recommendedName>
        <fullName evidence="2">Peptidase S1 domain-containing protein</fullName>
    </recommendedName>
</protein>
<reference evidence="3 4" key="1">
    <citation type="submission" date="2018-06" db="EMBL/GenBank/DDBJ databases">
        <title>Comparative genomics reveals the genomic features of Rhizophagus irregularis, R. cerebriforme, R. diaphanum and Gigaspora rosea, and their symbiotic lifestyle signature.</title>
        <authorList>
            <person name="Morin E."/>
            <person name="San Clemente H."/>
            <person name="Chen E.C.H."/>
            <person name="De La Providencia I."/>
            <person name="Hainaut M."/>
            <person name="Kuo A."/>
            <person name="Kohler A."/>
            <person name="Murat C."/>
            <person name="Tang N."/>
            <person name="Roy S."/>
            <person name="Loubradou J."/>
            <person name="Henrissat B."/>
            <person name="Grigoriev I.V."/>
            <person name="Corradi N."/>
            <person name="Roux C."/>
            <person name="Martin F.M."/>
        </authorList>
    </citation>
    <scope>NUCLEOTIDE SEQUENCE [LARGE SCALE GENOMIC DNA]</scope>
    <source>
        <strain evidence="3 4">DAOM 194757</strain>
    </source>
</reference>
<dbReference type="InterPro" id="IPR018114">
    <property type="entry name" value="TRYPSIN_HIS"/>
</dbReference>
<dbReference type="GO" id="GO:0006508">
    <property type="term" value="P:proteolysis"/>
    <property type="evidence" value="ECO:0007669"/>
    <property type="project" value="InterPro"/>
</dbReference>
<evidence type="ECO:0000259" key="2">
    <source>
        <dbReference type="Pfam" id="PF00089"/>
    </source>
</evidence>
<dbReference type="InterPro" id="IPR001254">
    <property type="entry name" value="Trypsin_dom"/>
</dbReference>
<accession>A0A397W5C5</accession>
<dbReference type="OrthoDB" id="2486941at2759"/>
<dbReference type="PROSITE" id="PS00134">
    <property type="entry name" value="TRYPSIN_HIS"/>
    <property type="match status" value="1"/>
</dbReference>
<feature type="signal peptide" evidence="1">
    <location>
        <begin position="1"/>
        <end position="20"/>
    </location>
</feature>
<gene>
    <name evidence="3" type="ORF">C2G38_2057044</name>
</gene>
<feature type="chain" id="PRO_5017429072" description="Peptidase S1 domain-containing protein" evidence="1">
    <location>
        <begin position="21"/>
        <end position="517"/>
    </location>
</feature>
<dbReference type="GO" id="GO:0004252">
    <property type="term" value="F:serine-type endopeptidase activity"/>
    <property type="evidence" value="ECO:0007669"/>
    <property type="project" value="InterPro"/>
</dbReference>
<dbReference type="EMBL" id="QKWP01000041">
    <property type="protein sequence ID" value="RIB29301.1"/>
    <property type="molecule type" value="Genomic_DNA"/>
</dbReference>
<keyword evidence="4" id="KW-1185">Reference proteome</keyword>
<comment type="caution">
    <text evidence="3">The sequence shown here is derived from an EMBL/GenBank/DDBJ whole genome shotgun (WGS) entry which is preliminary data.</text>
</comment>
<name>A0A397W5C5_9GLOM</name>
<sequence length="517" mass="56340">MEKSYIISFLYLLLIYIASAQNIIFGGSPLLIVGEKSNKSCTASFIYYAPKPPNSIIYMIVTDGRCSMNGYNDSFSTADGSEILGYTEETAFGNSDPQVGGLDFTILNVTINYQNVKQPQFTPYVIGPSLNNDGVDEIYSVTSYLTPTETGLEVCAYGQKSGYRCGKLIELDVEVPILNPWENGTKLVKGLNKVDMGGNGFEHEEDLGGPVYFVNVDGKKKTAQALGHIVDTNNDDPEHKILYYMPLKNIVNRGYYNLTLFTVNGDNIEVNLTNPKLKRQENKNRKSKAIFDNNIYGGYPIGVGGQIDKSGQRCTTSFAMIRDGGTNGILTAGHCAVLNKDENVYVGTGEDADTIGNIEVYELGDIDGNDFAFINVNSRDVLPCVIAPDNNNIYQKLAVTSDITLSEGSNVCAFGVVSLYICGEIIEIGASTRFLDANRNWQILTDLIYVDTGNKKFVKGDSGGPAFIKTSDTTAQAVGHIVGGFQLQNINILAITPIKKVLEYSSGRFKLLTADSC</sequence>
<dbReference type="SUPFAM" id="SSF50494">
    <property type="entry name" value="Trypsin-like serine proteases"/>
    <property type="match status" value="1"/>
</dbReference>
<keyword evidence="1" id="KW-0732">Signal</keyword>
<evidence type="ECO:0000313" key="4">
    <source>
        <dbReference type="Proteomes" id="UP000266673"/>
    </source>
</evidence>
<evidence type="ECO:0000256" key="1">
    <source>
        <dbReference type="SAM" id="SignalP"/>
    </source>
</evidence>
<feature type="domain" description="Peptidase S1" evidence="2">
    <location>
        <begin position="326"/>
        <end position="490"/>
    </location>
</feature>
<dbReference type="AlphaFoldDB" id="A0A397W5C5"/>
<dbReference type="Pfam" id="PF00089">
    <property type="entry name" value="Trypsin"/>
    <property type="match status" value="1"/>
</dbReference>
<evidence type="ECO:0000313" key="3">
    <source>
        <dbReference type="EMBL" id="RIB29301.1"/>
    </source>
</evidence>
<proteinExistence type="predicted"/>
<dbReference type="Proteomes" id="UP000266673">
    <property type="component" value="Unassembled WGS sequence"/>
</dbReference>
<dbReference type="Gene3D" id="2.40.10.10">
    <property type="entry name" value="Trypsin-like serine proteases"/>
    <property type="match status" value="4"/>
</dbReference>